<dbReference type="RefSeq" id="WP_066623373.1">
    <property type="nucleotide sequence ID" value="NZ_JBHSYQ010000006.1"/>
</dbReference>
<dbReference type="Proteomes" id="UP001596405">
    <property type="component" value="Unassembled WGS sequence"/>
</dbReference>
<proteinExistence type="predicted"/>
<accession>A0ABW2DQI5</accession>
<feature type="compositionally biased region" description="Basic and acidic residues" evidence="1">
    <location>
        <begin position="162"/>
        <end position="175"/>
    </location>
</feature>
<keyword evidence="3" id="KW-1185">Reference proteome</keyword>
<reference evidence="3" key="1">
    <citation type="journal article" date="2019" name="Int. J. Syst. Evol. Microbiol.">
        <title>The Global Catalogue of Microorganisms (GCM) 10K type strain sequencing project: providing services to taxonomists for standard genome sequencing and annotation.</title>
        <authorList>
            <consortium name="The Broad Institute Genomics Platform"/>
            <consortium name="The Broad Institute Genome Sequencing Center for Infectious Disease"/>
            <person name="Wu L."/>
            <person name="Ma J."/>
        </authorList>
    </citation>
    <scope>NUCLEOTIDE SEQUENCE [LARGE SCALE GENOMIC DNA]</scope>
    <source>
        <strain evidence="3">CGMCC 4.7393</strain>
    </source>
</reference>
<gene>
    <name evidence="2" type="ORF">ACFQHR_14170</name>
</gene>
<evidence type="ECO:0000313" key="2">
    <source>
        <dbReference type="EMBL" id="MFC6998778.1"/>
    </source>
</evidence>
<dbReference type="EMBL" id="JBHSYQ010000006">
    <property type="protein sequence ID" value="MFC6998778.1"/>
    <property type="molecule type" value="Genomic_DNA"/>
</dbReference>
<feature type="compositionally biased region" description="Basic and acidic residues" evidence="1">
    <location>
        <begin position="80"/>
        <end position="92"/>
    </location>
</feature>
<name>A0ABW2DQI5_9BACT</name>
<feature type="compositionally biased region" description="Polar residues" evidence="1">
    <location>
        <begin position="96"/>
        <end position="105"/>
    </location>
</feature>
<feature type="region of interest" description="Disordered" evidence="1">
    <location>
        <begin position="1"/>
        <end position="150"/>
    </location>
</feature>
<comment type="caution">
    <text evidence="2">The sequence shown here is derived from an EMBL/GenBank/DDBJ whole genome shotgun (WGS) entry which is preliminary data.</text>
</comment>
<protein>
    <recommendedName>
        <fullName evidence="4">SWFGD domain-containing protein</fullName>
    </recommendedName>
</protein>
<feature type="compositionally biased region" description="Polar residues" evidence="1">
    <location>
        <begin position="124"/>
        <end position="142"/>
    </location>
</feature>
<feature type="compositionally biased region" description="Basic and acidic residues" evidence="1">
    <location>
        <begin position="295"/>
        <end position="310"/>
    </location>
</feature>
<feature type="region of interest" description="Disordered" evidence="1">
    <location>
        <begin position="278"/>
        <end position="331"/>
    </location>
</feature>
<organism evidence="2 3">
    <name type="scientific">Rufibacter roseus</name>
    <dbReference type="NCBI Taxonomy" id="1567108"/>
    <lineage>
        <taxon>Bacteria</taxon>
        <taxon>Pseudomonadati</taxon>
        <taxon>Bacteroidota</taxon>
        <taxon>Cytophagia</taxon>
        <taxon>Cytophagales</taxon>
        <taxon>Hymenobacteraceae</taxon>
        <taxon>Rufibacter</taxon>
    </lineage>
</organism>
<feature type="region of interest" description="Disordered" evidence="1">
    <location>
        <begin position="162"/>
        <end position="218"/>
    </location>
</feature>
<evidence type="ECO:0008006" key="4">
    <source>
        <dbReference type="Google" id="ProtNLM"/>
    </source>
</evidence>
<evidence type="ECO:0000313" key="3">
    <source>
        <dbReference type="Proteomes" id="UP001596405"/>
    </source>
</evidence>
<feature type="compositionally biased region" description="Basic and acidic residues" evidence="1">
    <location>
        <begin position="10"/>
        <end position="71"/>
    </location>
</feature>
<evidence type="ECO:0000256" key="1">
    <source>
        <dbReference type="SAM" id="MobiDB-lite"/>
    </source>
</evidence>
<sequence>MNRNQQNQDYGRDRNQGRRSDEDQYRGAYRQDDYRGGEYDRLNRRNDFNDNDIRNDYRSRDYYGSDQDRRANFSSNSPDYGRDRDRQGERFDNPNVFPSESNNGLRSAARNHGNMGSFGGAQGWGSSRNGSHQGSSDGSQWASGHGRDDRQQVNRQVYGAYRDHNSFAEGEREQYDGSGRYGTQGSDSTRGWEPADRAGSNGAVYSFGTNDVSRRGDDSQYEIYDNTQSQYNRGQYGNNMGGDSYMGSLYDRNGATGNSGIGNWNEPRRQHYDQQNEGMHSENYGNEAGSLSWGNDRDYRTEEGRNRRYDPMSGHVRNQGSTPPSREDFSW</sequence>